<dbReference type="EMBL" id="CP042909">
    <property type="protein sequence ID" value="QJA07022.1"/>
    <property type="molecule type" value="Genomic_DNA"/>
</dbReference>
<keyword evidence="3" id="KW-1185">Reference proteome</keyword>
<dbReference type="InterPro" id="IPR052573">
    <property type="entry name" value="DnaJ_C_subfamily_28"/>
</dbReference>
<dbReference type="AlphaFoldDB" id="A0A6H1WUZ5"/>
<dbReference type="Proteomes" id="UP000501253">
    <property type="component" value="Chromosome"/>
</dbReference>
<reference evidence="2 3" key="1">
    <citation type="submission" date="2019-08" db="EMBL/GenBank/DDBJ databases">
        <title>Complete genome sequence of Thermosulfurimonas marina SU872T, an anaerobic thermophilic chemolithoautotrophic bacterium isolated from a shallow marine hydrothermal vent.</title>
        <authorList>
            <person name="Allioux M."/>
            <person name="Jebbar M."/>
            <person name="Slobodkina G."/>
            <person name="Slobodkin A."/>
            <person name="Moalic Y."/>
            <person name="Frolova A."/>
            <person name="Shao Z."/>
            <person name="Alain K."/>
        </authorList>
    </citation>
    <scope>NUCLEOTIDE SEQUENCE [LARGE SCALE GENOMIC DNA]</scope>
    <source>
        <strain evidence="2 3">SU872</strain>
    </source>
</reference>
<dbReference type="KEGG" id="tmai:FVE67_08945"/>
<proteinExistence type="predicted"/>
<evidence type="ECO:0000313" key="3">
    <source>
        <dbReference type="Proteomes" id="UP000501253"/>
    </source>
</evidence>
<gene>
    <name evidence="2" type="ORF">FVE67_08945</name>
</gene>
<protein>
    <submittedName>
        <fullName evidence="2">DUF1992 domain-containing protein</fullName>
    </submittedName>
</protein>
<accession>A0A6H1WUZ5</accession>
<dbReference type="Pfam" id="PF09350">
    <property type="entry name" value="DJC28_CD"/>
    <property type="match status" value="1"/>
</dbReference>
<name>A0A6H1WUZ5_9BACT</name>
<dbReference type="PANTHER" id="PTHR39158">
    <property type="entry name" value="OS08G0560600 PROTEIN"/>
    <property type="match status" value="1"/>
</dbReference>
<evidence type="ECO:0000313" key="2">
    <source>
        <dbReference type="EMBL" id="QJA07022.1"/>
    </source>
</evidence>
<organism evidence="2 3">
    <name type="scientific">Thermosulfurimonas marina</name>
    <dbReference type="NCBI Taxonomy" id="2047767"/>
    <lineage>
        <taxon>Bacteria</taxon>
        <taxon>Pseudomonadati</taxon>
        <taxon>Thermodesulfobacteriota</taxon>
        <taxon>Thermodesulfobacteria</taxon>
        <taxon>Thermodesulfobacteriales</taxon>
        <taxon>Thermodesulfobacteriaceae</taxon>
        <taxon>Thermosulfurimonas</taxon>
    </lineage>
</organism>
<dbReference type="PANTHER" id="PTHR39158:SF1">
    <property type="entry name" value="DNAJ HOMOLOG SUBFAMILY C MEMBER 28"/>
    <property type="match status" value="1"/>
</dbReference>
<evidence type="ECO:0000259" key="1">
    <source>
        <dbReference type="Pfam" id="PF09350"/>
    </source>
</evidence>
<dbReference type="InterPro" id="IPR018961">
    <property type="entry name" value="DnaJ_homolog_subfam-C_membr-28"/>
</dbReference>
<feature type="domain" description="DnaJ homologue subfamily C member 28 conserved" evidence="1">
    <location>
        <begin position="5"/>
        <end position="71"/>
    </location>
</feature>
<sequence length="157" mass="18649">MFQRLAEERIQEAIRNGEFDDLPGKGKPLQMEDLSFVPEEVRLAYKVLKNAGFVPPEVELRREIRTLEDLLESLGEEEVEEQYRIMRRLDFLLLKLRETHRRSALLEEDARYYRLVARKVARLREKERRPVGGKIDWSGLSHRLGLKYLAGSFRRRP</sequence>